<dbReference type="RefSeq" id="WP_095672504.1">
    <property type="nucleotide sequence ID" value="NZ_CP016771.1"/>
</dbReference>
<evidence type="ECO:0000313" key="2">
    <source>
        <dbReference type="EMBL" id="ASY13481.1"/>
    </source>
</evidence>
<dbReference type="PANTHER" id="PTHR30411">
    <property type="entry name" value="CYTOPLASMIC PROTEIN"/>
    <property type="match status" value="1"/>
</dbReference>
<sequence length="165" mass="17454">MNGILEKSAVKRVVAAMETFSIKGEIKVLSETAKSAAEAAAGLGILVGQIASSIIFKLPNETPLLVITSGRHRVDTELVANKLGIEKLERVDADYVKEKSGFSIGGVAPIGWIKTPSLTLIDEALNDYEVVWAAAGHPHAVFPTTFAELLSAAQATPMKVGKESL</sequence>
<dbReference type="SUPFAM" id="SSF55826">
    <property type="entry name" value="YbaK/ProRS associated domain"/>
    <property type="match status" value="1"/>
</dbReference>
<keyword evidence="3" id="KW-1185">Reference proteome</keyword>
<organism evidence="2 3">
    <name type="scientific">Candidatus Nanopelagicus hibericus</name>
    <dbReference type="NCBI Taxonomy" id="1884915"/>
    <lineage>
        <taxon>Bacteria</taxon>
        <taxon>Bacillati</taxon>
        <taxon>Actinomycetota</taxon>
        <taxon>Actinomycetes</taxon>
        <taxon>Candidatus Nanopelagicales</taxon>
        <taxon>Candidatus Nanopelagicaceae</taxon>
        <taxon>Candidatus Nanopelagicus</taxon>
    </lineage>
</organism>
<reference evidence="2 3" key="1">
    <citation type="submission" date="2016-07" db="EMBL/GenBank/DDBJ databases">
        <title>High microdiversification within the ubiquitous acI lineage of Actinobacteria.</title>
        <authorList>
            <person name="Neuenschwander S.M."/>
            <person name="Salcher M."/>
            <person name="Ghai R."/>
            <person name="Pernthaler J."/>
        </authorList>
    </citation>
    <scope>NUCLEOTIDE SEQUENCE [LARGE SCALE GENOMIC DNA]</scope>
    <source>
        <strain evidence="2">MMS-21-160</strain>
    </source>
</reference>
<name>A0A249K9M5_9ACTN</name>
<gene>
    <name evidence="2" type="ORF">B1s21160_03990</name>
</gene>
<evidence type="ECO:0000259" key="1">
    <source>
        <dbReference type="Pfam" id="PF04073"/>
    </source>
</evidence>
<dbReference type="GO" id="GO:0002161">
    <property type="term" value="F:aminoacyl-tRNA deacylase activity"/>
    <property type="evidence" value="ECO:0007669"/>
    <property type="project" value="InterPro"/>
</dbReference>
<dbReference type="KEGG" id="nhi:B1s21160_03990"/>
<evidence type="ECO:0000313" key="3">
    <source>
        <dbReference type="Proteomes" id="UP000217171"/>
    </source>
</evidence>
<dbReference type="AlphaFoldDB" id="A0A249K9M5"/>
<dbReference type="Proteomes" id="UP000217171">
    <property type="component" value="Chromosome"/>
</dbReference>
<dbReference type="Gene3D" id="3.90.960.10">
    <property type="entry name" value="YbaK/aminoacyl-tRNA synthetase-associated domain"/>
    <property type="match status" value="1"/>
</dbReference>
<protein>
    <submittedName>
        <fullName evidence="2">Aminoacyl-tRNA deacylase</fullName>
    </submittedName>
</protein>
<dbReference type="OrthoDB" id="8536235at2"/>
<dbReference type="EMBL" id="CP016771">
    <property type="protein sequence ID" value="ASY13481.1"/>
    <property type="molecule type" value="Genomic_DNA"/>
</dbReference>
<accession>A0A249K9M5</accession>
<feature type="domain" description="YbaK/aminoacyl-tRNA synthetase-associated" evidence="1">
    <location>
        <begin position="31"/>
        <end position="150"/>
    </location>
</feature>
<dbReference type="Pfam" id="PF04073">
    <property type="entry name" value="tRNA_edit"/>
    <property type="match status" value="1"/>
</dbReference>
<dbReference type="PANTHER" id="PTHR30411:SF1">
    <property type="entry name" value="CYTOPLASMIC PROTEIN"/>
    <property type="match status" value="1"/>
</dbReference>
<dbReference type="InterPro" id="IPR007214">
    <property type="entry name" value="YbaK/aa-tRNA-synth-assoc-dom"/>
</dbReference>
<dbReference type="CDD" id="cd04333">
    <property type="entry name" value="ProX_deacylase"/>
    <property type="match status" value="1"/>
</dbReference>
<proteinExistence type="predicted"/>
<dbReference type="InterPro" id="IPR036754">
    <property type="entry name" value="YbaK/aa-tRNA-synt-asso_dom_sf"/>
</dbReference>